<keyword evidence="3" id="KW-1185">Reference proteome</keyword>
<dbReference type="RefSeq" id="WP_163459062.1">
    <property type="nucleotide sequence ID" value="NZ_JAAGOH010000026.1"/>
</dbReference>
<evidence type="ECO:0000256" key="1">
    <source>
        <dbReference type="SAM" id="SignalP"/>
    </source>
</evidence>
<evidence type="ECO:0008006" key="4">
    <source>
        <dbReference type="Google" id="ProtNLM"/>
    </source>
</evidence>
<dbReference type="AlphaFoldDB" id="A0A7C9PK25"/>
<reference evidence="2 3" key="1">
    <citation type="submission" date="2020-02" db="EMBL/GenBank/DDBJ databases">
        <title>Ideonella bacterium strain TBM-1.</title>
        <authorList>
            <person name="Chen W.-M."/>
        </authorList>
    </citation>
    <scope>NUCLEOTIDE SEQUENCE [LARGE SCALE GENOMIC DNA]</scope>
    <source>
        <strain evidence="2 3">TBM-1</strain>
    </source>
</reference>
<dbReference type="Gene3D" id="3.40.50.2300">
    <property type="match status" value="2"/>
</dbReference>
<sequence length="340" mass="36997">MDPPTTLRRPVLRRSRSGWGWAALLALLPLLRQTASAPAEPPRLLWLGATQAAADPLYQHARQRWAQRSPPACTGHRLEHAALDGTHLAALDAAVRRHLAAPPDLVVAVTADSAAAVRRHGPQVPLVFASFLEPRRLGLLGDPGQRAPATGVDLHDTADAVRLGLLHRAFPELSRVAVLADEAWLTETRGAQDLRLQAHRLGLALQVHAVESAPALRQLFSQLDALPASRRPQAWYLPATYVAYLAQADLLAALRSRHLPHLSASADDVRAGGLMAYEAETQFSYDAVADLAARACNGEDLRQIPLERPRRHRLTLRADYDLGGLRVQPAVVALADEVLR</sequence>
<comment type="caution">
    <text evidence="2">The sequence shown here is derived from an EMBL/GenBank/DDBJ whole genome shotgun (WGS) entry which is preliminary data.</text>
</comment>
<keyword evidence="1" id="KW-0732">Signal</keyword>
<dbReference type="Proteomes" id="UP000484255">
    <property type="component" value="Unassembled WGS sequence"/>
</dbReference>
<dbReference type="PANTHER" id="PTHR35271">
    <property type="entry name" value="ABC TRANSPORTER, SUBSTRATE-BINDING LIPOPROTEIN-RELATED"/>
    <property type="match status" value="1"/>
</dbReference>
<feature type="signal peptide" evidence="1">
    <location>
        <begin position="1"/>
        <end position="39"/>
    </location>
</feature>
<accession>A0A7C9PK25</accession>
<evidence type="ECO:0000313" key="3">
    <source>
        <dbReference type="Proteomes" id="UP000484255"/>
    </source>
</evidence>
<dbReference type="Pfam" id="PF04392">
    <property type="entry name" value="ABC_sub_bind"/>
    <property type="match status" value="1"/>
</dbReference>
<protein>
    <recommendedName>
        <fullName evidence="4">ABC transporter substrate-binding protein</fullName>
    </recommendedName>
</protein>
<name>A0A7C9PK25_9BURK</name>
<dbReference type="InterPro" id="IPR007487">
    <property type="entry name" value="ABC_transpt-TYRBP-like"/>
</dbReference>
<feature type="chain" id="PRO_5028899585" description="ABC transporter substrate-binding protein" evidence="1">
    <location>
        <begin position="40"/>
        <end position="340"/>
    </location>
</feature>
<evidence type="ECO:0000313" key="2">
    <source>
        <dbReference type="EMBL" id="NDY93010.1"/>
    </source>
</evidence>
<dbReference type="PANTHER" id="PTHR35271:SF1">
    <property type="entry name" value="ABC TRANSPORTER, SUBSTRATE-BINDING LIPOPROTEIN"/>
    <property type="match status" value="1"/>
</dbReference>
<dbReference type="EMBL" id="JAAGOH010000026">
    <property type="protein sequence ID" value="NDY93010.1"/>
    <property type="molecule type" value="Genomic_DNA"/>
</dbReference>
<organism evidence="2 3">
    <name type="scientific">Ideonella livida</name>
    <dbReference type="NCBI Taxonomy" id="2707176"/>
    <lineage>
        <taxon>Bacteria</taxon>
        <taxon>Pseudomonadati</taxon>
        <taxon>Pseudomonadota</taxon>
        <taxon>Betaproteobacteria</taxon>
        <taxon>Burkholderiales</taxon>
        <taxon>Sphaerotilaceae</taxon>
        <taxon>Ideonella</taxon>
    </lineage>
</organism>
<gene>
    <name evidence="2" type="ORF">G3A44_17595</name>
</gene>
<proteinExistence type="predicted"/>